<feature type="coiled-coil region" evidence="1">
    <location>
        <begin position="101"/>
        <end position="135"/>
    </location>
</feature>
<feature type="region of interest" description="Disordered" evidence="2">
    <location>
        <begin position="618"/>
        <end position="645"/>
    </location>
</feature>
<protein>
    <submittedName>
        <fullName evidence="3">Uncharacterized protein</fullName>
    </submittedName>
</protein>
<name>A0AAV8X6C5_9CUCU</name>
<accession>A0AAV8X6C5</accession>
<evidence type="ECO:0000256" key="1">
    <source>
        <dbReference type="SAM" id="Coils"/>
    </source>
</evidence>
<dbReference type="EMBL" id="JANEYF010003797">
    <property type="protein sequence ID" value="KAJ8933981.1"/>
    <property type="molecule type" value="Genomic_DNA"/>
</dbReference>
<feature type="coiled-coil region" evidence="1">
    <location>
        <begin position="311"/>
        <end position="408"/>
    </location>
</feature>
<keyword evidence="4" id="KW-1185">Reference proteome</keyword>
<dbReference type="Proteomes" id="UP001162156">
    <property type="component" value="Unassembled WGS sequence"/>
</dbReference>
<feature type="coiled-coil region" evidence="1">
    <location>
        <begin position="439"/>
        <end position="466"/>
    </location>
</feature>
<feature type="coiled-coil region" evidence="1">
    <location>
        <begin position="6"/>
        <end position="76"/>
    </location>
</feature>
<evidence type="ECO:0000256" key="2">
    <source>
        <dbReference type="SAM" id="MobiDB-lite"/>
    </source>
</evidence>
<reference evidence="3" key="1">
    <citation type="journal article" date="2023" name="Insect Mol. Biol.">
        <title>Genome sequencing provides insights into the evolution of gene families encoding plant cell wall-degrading enzymes in longhorned beetles.</title>
        <authorList>
            <person name="Shin N.R."/>
            <person name="Okamura Y."/>
            <person name="Kirsch R."/>
            <person name="Pauchet Y."/>
        </authorList>
    </citation>
    <scope>NUCLEOTIDE SEQUENCE</scope>
    <source>
        <strain evidence="3">RBIC_L_NR</strain>
    </source>
</reference>
<evidence type="ECO:0000313" key="3">
    <source>
        <dbReference type="EMBL" id="KAJ8933981.1"/>
    </source>
</evidence>
<organism evidence="3 4">
    <name type="scientific">Rhamnusium bicolor</name>
    <dbReference type="NCBI Taxonomy" id="1586634"/>
    <lineage>
        <taxon>Eukaryota</taxon>
        <taxon>Metazoa</taxon>
        <taxon>Ecdysozoa</taxon>
        <taxon>Arthropoda</taxon>
        <taxon>Hexapoda</taxon>
        <taxon>Insecta</taxon>
        <taxon>Pterygota</taxon>
        <taxon>Neoptera</taxon>
        <taxon>Endopterygota</taxon>
        <taxon>Coleoptera</taxon>
        <taxon>Polyphaga</taxon>
        <taxon>Cucujiformia</taxon>
        <taxon>Chrysomeloidea</taxon>
        <taxon>Cerambycidae</taxon>
        <taxon>Lepturinae</taxon>
        <taxon>Rhagiini</taxon>
        <taxon>Rhamnusium</taxon>
    </lineage>
</organism>
<evidence type="ECO:0000313" key="4">
    <source>
        <dbReference type="Proteomes" id="UP001162156"/>
    </source>
</evidence>
<gene>
    <name evidence="3" type="ORF">NQ314_013661</name>
</gene>
<dbReference type="AlphaFoldDB" id="A0AAV8X6C5"/>
<sequence length="690" mass="79779">MAIEEAKRYQNDLAMLEYKVEELEQGQEQTAIDKLMEDIKEKDLKIDELCKERLHLQELLNEKDKIINQISEDSHKLHVNLVTIQTKLKETGNIIDLGKKLKEEQKRTADLLEEIHELKAQLMQYEITKKNIQMTNSVDEITDQLKRELDYSAQIDSNIICAVSDQSLSSISESQDMEIYKKALAKEKSSRKQLAQRQEQLKNQIIKLEEKCGSLQLFNNELQCSLENERLVLHQTQAEDAKLIEQMRIQLDTVLDNEEALGKLLDDEKAARKQLQEELEVLKKKPTNSSSASKTDSTEYKALPSKEAIELNQLRKDFEVLHEENSKLSNELKLLNQTKSELENDHKYTKDMLSLEIQKAKNLEEKVQELVRNERELRESLLQKKDELEQEKAHLNKQKHELMQLLKMQTPNEPQKPASAVPDVLLNKIKELNNALLDNKKLVDLIQRISNEKRNLESEILDIKGRKTAHLPFNDLVARSDYLFAKTLKLESTKKALIWQKRYLLDYLRGHQHHCVIEALPEAIQYRGNLKIKLLPRVRFRWHSGVRIAEKVNSRHYKHLQTRTESSVPTQFHVGQPVSSQLFSNATGGHFNTIGPKNVFNLNQEDLQDNAFGFYDGRLSPASSREDAPWSGSTPPSKEGRGRNRIRIGSNVLYSEDMTPLKAPQLLAQFVERFDQIQEKLGVVLNTNTT</sequence>
<comment type="caution">
    <text evidence="3">The sequence shown here is derived from an EMBL/GenBank/DDBJ whole genome shotgun (WGS) entry which is preliminary data.</text>
</comment>
<feature type="region of interest" description="Disordered" evidence="2">
    <location>
        <begin position="280"/>
        <end position="301"/>
    </location>
</feature>
<proteinExistence type="predicted"/>
<keyword evidence="1" id="KW-0175">Coiled coil</keyword>